<evidence type="ECO:0000256" key="1">
    <source>
        <dbReference type="SAM" id="Phobius"/>
    </source>
</evidence>
<accession>A0AA96EZ84</accession>
<evidence type="ECO:0000313" key="4">
    <source>
        <dbReference type="Proteomes" id="UP001304515"/>
    </source>
</evidence>
<dbReference type="KEGG" id="fcj:RN605_10920"/>
<proteinExistence type="predicted"/>
<sequence>MENAETKIIQIYSGKRSWYELVLAAVFYSITTFIFILILYYLTLEINYKESLIKLFEFFYYGLPCLANGLIFSMIKDIEIDTKNNSIHTLYKVGPFIKKVKTKAQEFEYVSVFLTDKNVFETNLWYVRNKHYKMYEFEKKEDAFEFGEMVADKLNIDLLDATERGNNKWVEKK</sequence>
<protein>
    <submittedName>
        <fullName evidence="2">Uncharacterized protein</fullName>
    </submittedName>
</protein>
<keyword evidence="1" id="KW-0472">Membrane</keyword>
<dbReference type="Proteomes" id="UP001304515">
    <property type="component" value="Chromosome"/>
</dbReference>
<name>A0AA96J347_9FLAO</name>
<dbReference type="AlphaFoldDB" id="A0AA96J347"/>
<keyword evidence="1" id="KW-1133">Transmembrane helix</keyword>
<keyword evidence="4" id="KW-1185">Reference proteome</keyword>
<dbReference type="EMBL" id="CP134878">
    <property type="protein sequence ID" value="WNM19800.1"/>
    <property type="molecule type" value="Genomic_DNA"/>
</dbReference>
<dbReference type="EMBL" id="CP134890">
    <property type="protein sequence ID" value="WNM21189.1"/>
    <property type="molecule type" value="Genomic_DNA"/>
</dbReference>
<dbReference type="RefSeq" id="WP_313324749.1">
    <property type="nucleotide sequence ID" value="NZ_CP134878.1"/>
</dbReference>
<evidence type="ECO:0000313" key="2">
    <source>
        <dbReference type="EMBL" id="WNM19800.1"/>
    </source>
</evidence>
<accession>A0AA96J347</accession>
<feature type="transmembrane region" description="Helical" evidence="1">
    <location>
        <begin position="21"/>
        <end position="43"/>
    </location>
</feature>
<feature type="transmembrane region" description="Helical" evidence="1">
    <location>
        <begin position="58"/>
        <end position="75"/>
    </location>
</feature>
<evidence type="ECO:0000313" key="3">
    <source>
        <dbReference type="EMBL" id="WNM21189.1"/>
    </source>
</evidence>
<reference evidence="2 4" key="1">
    <citation type="submission" date="2023-09" db="EMBL/GenBank/DDBJ databases">
        <title>Flavobacterium sp. a novel bacteria isolate from Pepper rhizosphere.</title>
        <authorList>
            <person name="Peng Y."/>
            <person name="Lee J."/>
        </authorList>
    </citation>
    <scope>NUCLEOTIDE SEQUENCE</scope>
    <source>
        <strain evidence="2">PMR2A8</strain>
        <strain evidence="3 4">PMTSA4</strain>
    </source>
</reference>
<organism evidence="2">
    <name type="scientific">Flavobacterium capsici</name>
    <dbReference type="NCBI Taxonomy" id="3075618"/>
    <lineage>
        <taxon>Bacteria</taxon>
        <taxon>Pseudomonadati</taxon>
        <taxon>Bacteroidota</taxon>
        <taxon>Flavobacteriia</taxon>
        <taxon>Flavobacteriales</taxon>
        <taxon>Flavobacteriaceae</taxon>
        <taxon>Flavobacterium</taxon>
    </lineage>
</organism>
<gene>
    <name evidence="3" type="ORF">RN605_10920</name>
    <name evidence="2" type="ORF">RN608_03750</name>
</gene>
<keyword evidence="1" id="KW-0812">Transmembrane</keyword>